<protein>
    <submittedName>
        <fullName evidence="1">Uncharacterized protein</fullName>
    </submittedName>
</protein>
<reference evidence="1 2" key="1">
    <citation type="submission" date="2024-02" db="EMBL/GenBank/DDBJ databases">
        <title>High-quality chromosome-scale genome assembly of Pensacola bahiagrass (Paspalum notatum Flugge var. saurae).</title>
        <authorList>
            <person name="Vega J.M."/>
            <person name="Podio M."/>
            <person name="Orjuela J."/>
            <person name="Siena L.A."/>
            <person name="Pessino S.C."/>
            <person name="Combes M.C."/>
            <person name="Mariac C."/>
            <person name="Albertini E."/>
            <person name="Pupilli F."/>
            <person name="Ortiz J.P.A."/>
            <person name="Leblanc O."/>
        </authorList>
    </citation>
    <scope>NUCLEOTIDE SEQUENCE [LARGE SCALE GENOMIC DNA]</scope>
    <source>
        <strain evidence="1">R1</strain>
        <tissue evidence="1">Leaf</tissue>
    </source>
</reference>
<evidence type="ECO:0000313" key="2">
    <source>
        <dbReference type="Proteomes" id="UP001341281"/>
    </source>
</evidence>
<proteinExistence type="predicted"/>
<organism evidence="1 2">
    <name type="scientific">Paspalum notatum var. saurae</name>
    <dbReference type="NCBI Taxonomy" id="547442"/>
    <lineage>
        <taxon>Eukaryota</taxon>
        <taxon>Viridiplantae</taxon>
        <taxon>Streptophyta</taxon>
        <taxon>Embryophyta</taxon>
        <taxon>Tracheophyta</taxon>
        <taxon>Spermatophyta</taxon>
        <taxon>Magnoliopsida</taxon>
        <taxon>Liliopsida</taxon>
        <taxon>Poales</taxon>
        <taxon>Poaceae</taxon>
        <taxon>PACMAD clade</taxon>
        <taxon>Panicoideae</taxon>
        <taxon>Andropogonodae</taxon>
        <taxon>Paspaleae</taxon>
        <taxon>Paspalinae</taxon>
        <taxon>Paspalum</taxon>
    </lineage>
</organism>
<accession>A0AAQ3SYL4</accession>
<sequence>MLHLGDGMGYDATAGSQGQGLFCEGNGAMDRGRQIENQERLTRVVAAGEVVRAWLRVSSVDVVVQLLVVLRGRRLVVGVLVGAVDLLYAD</sequence>
<dbReference type="EMBL" id="CP144747">
    <property type="protein sequence ID" value="WVZ63136.1"/>
    <property type="molecule type" value="Genomic_DNA"/>
</dbReference>
<dbReference type="Proteomes" id="UP001341281">
    <property type="component" value="Chromosome 03"/>
</dbReference>
<gene>
    <name evidence="1" type="ORF">U9M48_012795</name>
</gene>
<dbReference type="AlphaFoldDB" id="A0AAQ3SYL4"/>
<keyword evidence="2" id="KW-1185">Reference proteome</keyword>
<name>A0AAQ3SYL4_PASNO</name>
<evidence type="ECO:0000313" key="1">
    <source>
        <dbReference type="EMBL" id="WVZ63136.1"/>
    </source>
</evidence>